<feature type="domain" description="HD/PDEase" evidence="3">
    <location>
        <begin position="161"/>
        <end position="295"/>
    </location>
</feature>
<dbReference type="SMART" id="SM00471">
    <property type="entry name" value="HDc"/>
    <property type="match status" value="1"/>
</dbReference>
<accession>A0A3B0VNM1</accession>
<dbReference type="PANTHER" id="PTHR37294:SF1">
    <property type="entry name" value="3'-5' EXORIBONUCLEASE YHAM"/>
    <property type="match status" value="1"/>
</dbReference>
<protein>
    <submittedName>
        <fullName evidence="4">3'-&gt;5' exoribonuclease Bsu YhaM</fullName>
    </submittedName>
</protein>
<evidence type="ECO:0000256" key="2">
    <source>
        <dbReference type="SAM" id="MobiDB-lite"/>
    </source>
</evidence>
<evidence type="ECO:0000313" key="4">
    <source>
        <dbReference type="EMBL" id="VAW38459.1"/>
    </source>
</evidence>
<dbReference type="SUPFAM" id="SSF109604">
    <property type="entry name" value="HD-domain/PDEase-like"/>
    <property type="match status" value="1"/>
</dbReference>
<dbReference type="CDD" id="cd04492">
    <property type="entry name" value="YhaM_OBF_like"/>
    <property type="match status" value="1"/>
</dbReference>
<dbReference type="AlphaFoldDB" id="A0A3B0VNM1"/>
<evidence type="ECO:0000259" key="3">
    <source>
        <dbReference type="SMART" id="SM00471"/>
    </source>
</evidence>
<gene>
    <name evidence="4" type="ORF">MNBD_DELTA03-440</name>
</gene>
<dbReference type="PANTHER" id="PTHR37294">
    <property type="entry name" value="3'-5' EXORIBONUCLEASE YHAM"/>
    <property type="match status" value="1"/>
</dbReference>
<dbReference type="InterPro" id="IPR050798">
    <property type="entry name" value="YhaM_exoribonuc/phosphodiest"/>
</dbReference>
<organism evidence="4">
    <name type="scientific">hydrothermal vent metagenome</name>
    <dbReference type="NCBI Taxonomy" id="652676"/>
    <lineage>
        <taxon>unclassified sequences</taxon>
        <taxon>metagenomes</taxon>
        <taxon>ecological metagenomes</taxon>
    </lineage>
</organism>
<evidence type="ECO:0000256" key="1">
    <source>
        <dbReference type="ARBA" id="ARBA00022801"/>
    </source>
</evidence>
<dbReference type="InterPro" id="IPR003607">
    <property type="entry name" value="HD/PDEase_dom"/>
</dbReference>
<keyword evidence="1" id="KW-0378">Hydrolase</keyword>
<dbReference type="CDD" id="cd00077">
    <property type="entry name" value="HDc"/>
    <property type="match status" value="1"/>
</dbReference>
<dbReference type="GO" id="GO:0016787">
    <property type="term" value="F:hydrolase activity"/>
    <property type="evidence" value="ECO:0007669"/>
    <property type="project" value="UniProtKB-KW"/>
</dbReference>
<reference evidence="4" key="1">
    <citation type="submission" date="2018-06" db="EMBL/GenBank/DDBJ databases">
        <authorList>
            <person name="Zhirakovskaya E."/>
        </authorList>
    </citation>
    <scope>NUCLEOTIDE SEQUENCE</scope>
</reference>
<sequence length="370" mass="41199">MSQLKTLFVKDIKSGTVVDDIFMVKEMSRYETRAGKPYLRLLLMDNSGEAPAMVWEGADRLQDICRAGRVCRFSALVQSYKGALQLKVSEAREVAEADVDMGLFLPASRYNVEAMAAELMELINSVKEAHFHALLMAFVNDGDFWSDFKKAPAAKGMHHAYIGGLLEHTLCVCRAADKMAGLYPALNRDLLLTGAVLHDAGKIREFSFAVPPFNYSDEGRLLGHMTICVNMLAEKLTALPDFPSQEALLLKHLILSHHGRYDYGSPVLPMTREAFALNFADDLDAKMNYLDRLSSGGEEEGYQWTDYQRNMERFLYVDGRGGSEQEAEDTPPVTSYAAPRGSRAERPVKSQGRAKKVKAAVSDQQPTLWG</sequence>
<dbReference type="EMBL" id="UOEX01000250">
    <property type="protein sequence ID" value="VAW38459.1"/>
    <property type="molecule type" value="Genomic_DNA"/>
</dbReference>
<dbReference type="GO" id="GO:0031125">
    <property type="term" value="P:rRNA 3'-end processing"/>
    <property type="evidence" value="ECO:0007669"/>
    <property type="project" value="TreeGrafter"/>
</dbReference>
<feature type="region of interest" description="Disordered" evidence="2">
    <location>
        <begin position="320"/>
        <end position="370"/>
    </location>
</feature>
<name>A0A3B0VNM1_9ZZZZ</name>
<dbReference type="InterPro" id="IPR006674">
    <property type="entry name" value="HD_domain"/>
</dbReference>
<dbReference type="Pfam" id="PF01966">
    <property type="entry name" value="HD"/>
    <property type="match status" value="1"/>
</dbReference>
<proteinExistence type="predicted"/>
<dbReference type="Gene3D" id="1.10.3210.10">
    <property type="entry name" value="Hypothetical protein af1432"/>
    <property type="match status" value="1"/>
</dbReference>